<dbReference type="SMART" id="SM00245">
    <property type="entry name" value="TSPc"/>
    <property type="match status" value="1"/>
</dbReference>
<dbReference type="RefSeq" id="WP_089686401.1">
    <property type="nucleotide sequence ID" value="NZ_FNFO01000010.1"/>
</dbReference>
<dbReference type="Gene3D" id="3.90.226.10">
    <property type="entry name" value="2-enoyl-CoA Hydratase, Chain A, domain 1"/>
    <property type="match status" value="1"/>
</dbReference>
<protein>
    <submittedName>
        <fullName evidence="3">Tricorn protease C1 domain-containing protein</fullName>
    </submittedName>
</protein>
<dbReference type="CDD" id="cd07563">
    <property type="entry name" value="Peptidase_S41_IRBP"/>
    <property type="match status" value="1"/>
</dbReference>
<evidence type="ECO:0000259" key="2">
    <source>
        <dbReference type="SMART" id="SM00245"/>
    </source>
</evidence>
<dbReference type="GO" id="GO:0008236">
    <property type="term" value="F:serine-type peptidase activity"/>
    <property type="evidence" value="ECO:0007669"/>
    <property type="project" value="InterPro"/>
</dbReference>
<dbReference type="Gene3D" id="3.30.750.44">
    <property type="match status" value="1"/>
</dbReference>
<dbReference type="Proteomes" id="UP000198510">
    <property type="component" value="Unassembled WGS sequence"/>
</dbReference>
<dbReference type="STRING" id="1075417.SAMN05421823_110258"/>
<dbReference type="Pfam" id="PF03572">
    <property type="entry name" value="Peptidase_S41"/>
    <property type="match status" value="1"/>
</dbReference>
<evidence type="ECO:0000313" key="3">
    <source>
        <dbReference type="EMBL" id="SDM13150.1"/>
    </source>
</evidence>
<feature type="domain" description="Tail specific protease" evidence="2">
    <location>
        <begin position="112"/>
        <end position="314"/>
    </location>
</feature>
<dbReference type="SUPFAM" id="SSF52096">
    <property type="entry name" value="ClpP/crotonase"/>
    <property type="match status" value="1"/>
</dbReference>
<dbReference type="Pfam" id="PF14684">
    <property type="entry name" value="Tricorn_C1"/>
    <property type="match status" value="1"/>
</dbReference>
<keyword evidence="3" id="KW-0645">Protease</keyword>
<feature type="signal peptide" evidence="1">
    <location>
        <begin position="1"/>
        <end position="19"/>
    </location>
</feature>
<proteinExistence type="predicted"/>
<dbReference type="PROSITE" id="PS51257">
    <property type="entry name" value="PROKAR_LIPOPROTEIN"/>
    <property type="match status" value="1"/>
</dbReference>
<organism evidence="3 4">
    <name type="scientific">Catalinimonas alkaloidigena</name>
    <dbReference type="NCBI Taxonomy" id="1075417"/>
    <lineage>
        <taxon>Bacteria</taxon>
        <taxon>Pseudomonadati</taxon>
        <taxon>Bacteroidota</taxon>
        <taxon>Cytophagia</taxon>
        <taxon>Cytophagales</taxon>
        <taxon>Catalimonadaceae</taxon>
        <taxon>Catalinimonas</taxon>
    </lineage>
</organism>
<reference evidence="3 4" key="1">
    <citation type="submission" date="2016-10" db="EMBL/GenBank/DDBJ databases">
        <authorList>
            <person name="de Groot N.N."/>
        </authorList>
    </citation>
    <scope>NUCLEOTIDE SEQUENCE [LARGE SCALE GENOMIC DNA]</scope>
    <source>
        <strain evidence="3 4">DSM 25186</strain>
    </source>
</reference>
<sequence>MKPRFFPALLLPVVALLSACETLFFEEPVSSKPNETFAYLWKEIDEKYAFFDVKRVDWNEIYANYAPRVTEGMSDDSLFQVLGSMMNELHDGHVNLVSDFNISRFDVALLGPKNIDGRVITEHYLGDDYYITGPFVHDFIANGDVGYVRYASFEGDIEAKHLDFILNRYARTQGLILDLRQNGGGSVHNVYNLLNRLTDQEAILYTSAIKSGPDHDAFSKAETVRSKPKGDTQYTQPVMVLIDRGSYSATSFFATATKALDNLVLVGDTTGGGMGLPNGGQLPNGWTYRFSITRTLAHDGQNYENGVPPDVYVVLDQADVARGVDTVIERALQEIQKK</sequence>
<dbReference type="InterPro" id="IPR029045">
    <property type="entry name" value="ClpP/crotonase-like_dom_sf"/>
</dbReference>
<dbReference type="PANTHER" id="PTHR11261">
    <property type="entry name" value="INTERPHOTORECEPTOR RETINOID-BINDING PROTEIN"/>
    <property type="match status" value="1"/>
</dbReference>
<dbReference type="InterPro" id="IPR028204">
    <property type="entry name" value="Tricorn_C1"/>
</dbReference>
<gene>
    <name evidence="3" type="ORF">SAMN05421823_110258</name>
</gene>
<dbReference type="OrthoDB" id="6397760at2"/>
<dbReference type="EMBL" id="FNFO01000010">
    <property type="protein sequence ID" value="SDM13150.1"/>
    <property type="molecule type" value="Genomic_DNA"/>
</dbReference>
<keyword evidence="4" id="KW-1185">Reference proteome</keyword>
<dbReference type="PANTHER" id="PTHR11261:SF3">
    <property type="entry name" value="RETINOL-BINDING PROTEIN 3"/>
    <property type="match status" value="1"/>
</dbReference>
<keyword evidence="1" id="KW-0732">Signal</keyword>
<dbReference type="InterPro" id="IPR005151">
    <property type="entry name" value="Tail-specific_protease"/>
</dbReference>
<feature type="chain" id="PRO_5011455817" evidence="1">
    <location>
        <begin position="20"/>
        <end position="338"/>
    </location>
</feature>
<accession>A0A1G9QQL5</accession>
<name>A0A1G9QQL5_9BACT</name>
<keyword evidence="3" id="KW-0378">Hydrolase</keyword>
<evidence type="ECO:0000313" key="4">
    <source>
        <dbReference type="Proteomes" id="UP000198510"/>
    </source>
</evidence>
<evidence type="ECO:0000256" key="1">
    <source>
        <dbReference type="SAM" id="SignalP"/>
    </source>
</evidence>
<dbReference type="GO" id="GO:0006508">
    <property type="term" value="P:proteolysis"/>
    <property type="evidence" value="ECO:0007669"/>
    <property type="project" value="UniProtKB-KW"/>
</dbReference>
<dbReference type="AlphaFoldDB" id="A0A1G9QQL5"/>